<dbReference type="Proteomes" id="UP000242847">
    <property type="component" value="Unassembled WGS sequence"/>
</dbReference>
<proteinExistence type="predicted"/>
<accession>A0A1S8DFD4</accession>
<name>A0A1S8DFD4_9GAMM</name>
<evidence type="ECO:0008006" key="3">
    <source>
        <dbReference type="Google" id="ProtNLM"/>
    </source>
</evidence>
<protein>
    <recommendedName>
        <fullName evidence="3">Calcineurin-like phosphoesterase domain-containing protein</fullName>
    </recommendedName>
</protein>
<comment type="caution">
    <text evidence="1">The sequence shown here is derived from an EMBL/GenBank/DDBJ whole genome shotgun (WGS) entry which is preliminary data.</text>
</comment>
<keyword evidence="2" id="KW-1185">Reference proteome</keyword>
<dbReference type="Gene3D" id="3.60.21.10">
    <property type="match status" value="1"/>
</dbReference>
<evidence type="ECO:0000313" key="1">
    <source>
        <dbReference type="EMBL" id="ONM44145.1"/>
    </source>
</evidence>
<sequence>MSKGRTCPADYRLPANAFSAPASLQCDVLYVIGGLYGNRQALDAIERRLAAEPNAAAVFNGDAHWFDCDPAVFSDIEQRLQRHHPLRGNVETELARVGDDFGCGCAYPEQTSADTVERSNRIHHQLQQTVDSLPGMAEQLGTRPAWLVAEVAGERIAITHGDEQSLAGWQCDHAQLSSAERQQKLADWFAEQRIRVLACSHTCSPAALSTGDWAVINNGAAGMPNFSNGRYGLITRIAQTPSASAIYRAQVGSLVVEALPVNYNQSAFVAEFKRQWPDDSPAALSYWQRINQGTDMTPENACISGFTLASTLCAMEVLS</sequence>
<dbReference type="SUPFAM" id="SSF56300">
    <property type="entry name" value="Metallo-dependent phosphatases"/>
    <property type="match status" value="1"/>
</dbReference>
<dbReference type="RefSeq" id="WP_083727072.1">
    <property type="nucleotide sequence ID" value="NZ_FOUD01000016.1"/>
</dbReference>
<dbReference type="AlphaFoldDB" id="A0A1S8DFD4"/>
<organism evidence="1 2">
    <name type="scientific">Halopseudomonas pachastrellae</name>
    <dbReference type="NCBI Taxonomy" id="254161"/>
    <lineage>
        <taxon>Bacteria</taxon>
        <taxon>Pseudomonadati</taxon>
        <taxon>Pseudomonadota</taxon>
        <taxon>Gammaproteobacteria</taxon>
        <taxon>Pseudomonadales</taxon>
        <taxon>Pseudomonadaceae</taxon>
        <taxon>Halopseudomonas</taxon>
    </lineage>
</organism>
<gene>
    <name evidence="1" type="ORF">BXT89_09540</name>
</gene>
<dbReference type="EMBL" id="MUBC01000017">
    <property type="protein sequence ID" value="ONM44145.1"/>
    <property type="molecule type" value="Genomic_DNA"/>
</dbReference>
<evidence type="ECO:0000313" key="2">
    <source>
        <dbReference type="Proteomes" id="UP000242847"/>
    </source>
</evidence>
<dbReference type="OrthoDB" id="6953533at2"/>
<dbReference type="STRING" id="254161.SAMN05216256_11686"/>
<dbReference type="InterPro" id="IPR029052">
    <property type="entry name" value="Metallo-depent_PP-like"/>
</dbReference>
<reference evidence="1 2" key="1">
    <citation type="submission" date="2017-01" db="EMBL/GenBank/DDBJ databases">
        <title>Draft genome sequence of Pseudomonas pachastrellae type strain CCUG 46540T from a deep sea.</title>
        <authorList>
            <person name="Gomila M."/>
            <person name="Mulet M."/>
            <person name="Lalucat J."/>
            <person name="Garcia-Valdes E."/>
        </authorList>
    </citation>
    <scope>NUCLEOTIDE SEQUENCE [LARGE SCALE GENOMIC DNA]</scope>
    <source>
        <strain evidence="1 2">CCUG 46540</strain>
    </source>
</reference>